<keyword evidence="2" id="KW-0963">Cytoplasm</keyword>
<comment type="catalytic activity">
    <reaction evidence="2">
        <text>Broad endopeptidase activity.</text>
        <dbReference type="EC" id="3.4.22.54"/>
    </reaction>
</comment>
<dbReference type="PANTHER" id="PTHR10183:SF329">
    <property type="entry name" value="CALPAIN-3"/>
    <property type="match status" value="1"/>
</dbReference>
<dbReference type="AlphaFoldDB" id="A0A9D3N2V9"/>
<comment type="subcellular location">
    <subcellularLocation>
        <location evidence="2">Cytoplasm</location>
    </subcellularLocation>
</comment>
<comment type="function">
    <text evidence="2">Calcium-regulated non-lysosomal thiol-protease.</text>
</comment>
<name>A0A9D3N2V9_ANGAN</name>
<dbReference type="InterPro" id="IPR038765">
    <property type="entry name" value="Papain-like_cys_pep_sf"/>
</dbReference>
<dbReference type="InterPro" id="IPR022684">
    <property type="entry name" value="Calpain_cysteine_protease"/>
</dbReference>
<evidence type="ECO:0000256" key="3">
    <source>
        <dbReference type="SAM" id="MobiDB-lite"/>
    </source>
</evidence>
<evidence type="ECO:0000256" key="1">
    <source>
        <dbReference type="ARBA" id="ARBA00007623"/>
    </source>
</evidence>
<keyword evidence="2" id="KW-0788">Thiol protease</keyword>
<evidence type="ECO:0000313" key="5">
    <source>
        <dbReference type="Proteomes" id="UP001044222"/>
    </source>
</evidence>
<keyword evidence="2" id="KW-0106">Calcium</keyword>
<dbReference type="SUPFAM" id="SSF54001">
    <property type="entry name" value="Cysteine proteinases"/>
    <property type="match status" value="1"/>
</dbReference>
<comment type="similarity">
    <text evidence="1 2">Belongs to the peptidase C2 family.</text>
</comment>
<proteinExistence type="inferred from homology"/>
<evidence type="ECO:0000256" key="2">
    <source>
        <dbReference type="RuleBase" id="RU367132"/>
    </source>
</evidence>
<reference evidence="4" key="1">
    <citation type="submission" date="2021-01" db="EMBL/GenBank/DDBJ databases">
        <title>A chromosome-scale assembly of European eel, Anguilla anguilla.</title>
        <authorList>
            <person name="Henkel C."/>
            <person name="Jong-Raadsen S.A."/>
            <person name="Dufour S."/>
            <person name="Weltzien F.-A."/>
            <person name="Palstra A.P."/>
            <person name="Pelster B."/>
            <person name="Spaink H.P."/>
            <person name="Van Den Thillart G.E."/>
            <person name="Jansen H."/>
            <person name="Zahm M."/>
            <person name="Klopp C."/>
            <person name="Cedric C."/>
            <person name="Louis A."/>
            <person name="Berthelot C."/>
            <person name="Parey E."/>
            <person name="Roest Crollius H."/>
            <person name="Montfort J."/>
            <person name="Robinson-Rechavi M."/>
            <person name="Bucao C."/>
            <person name="Bouchez O."/>
            <person name="Gislard M."/>
            <person name="Lluch J."/>
            <person name="Milhes M."/>
            <person name="Lampietro C."/>
            <person name="Lopez Roques C."/>
            <person name="Donnadieu C."/>
            <person name="Braasch I."/>
            <person name="Desvignes T."/>
            <person name="Postlethwait J."/>
            <person name="Bobe J."/>
            <person name="Guiguen Y."/>
            <person name="Dirks R."/>
        </authorList>
    </citation>
    <scope>NUCLEOTIDE SEQUENCE</scope>
    <source>
        <strain evidence="4">Tag_6206</strain>
        <tissue evidence="4">Liver</tissue>
    </source>
</reference>
<dbReference type="EMBL" id="JAFIRN010000001">
    <property type="protein sequence ID" value="KAG5857903.1"/>
    <property type="molecule type" value="Genomic_DNA"/>
</dbReference>
<dbReference type="GO" id="GO:0043066">
    <property type="term" value="P:negative regulation of apoptotic process"/>
    <property type="evidence" value="ECO:0007669"/>
    <property type="project" value="TreeGrafter"/>
</dbReference>
<protein>
    <recommendedName>
        <fullName evidence="2">Calpain-3</fullName>
        <ecNumber evidence="2">3.4.22.54</ecNumber>
    </recommendedName>
</protein>
<dbReference type="GO" id="GO:0006508">
    <property type="term" value="P:proteolysis"/>
    <property type="evidence" value="ECO:0007669"/>
    <property type="project" value="UniProtKB-UniRule"/>
</dbReference>
<gene>
    <name evidence="4" type="ORF">ANANG_G00024330</name>
</gene>
<feature type="region of interest" description="Disordered" evidence="3">
    <location>
        <begin position="85"/>
        <end position="118"/>
    </location>
</feature>
<feature type="compositionally biased region" description="Gly residues" evidence="3">
    <location>
        <begin position="86"/>
        <end position="97"/>
    </location>
</feature>
<keyword evidence="2" id="KW-0479">Metal-binding</keyword>
<dbReference type="EC" id="3.4.22.54" evidence="2"/>
<dbReference type="GO" id="GO:0005737">
    <property type="term" value="C:cytoplasm"/>
    <property type="evidence" value="ECO:0007669"/>
    <property type="project" value="UniProtKB-SubCell"/>
</dbReference>
<comment type="caution">
    <text evidence="4">The sequence shown here is derived from an EMBL/GenBank/DDBJ whole genome shotgun (WGS) entry which is preliminary data.</text>
</comment>
<sequence length="155" mass="17636">MPYTPAGFFCDRLIRERERRDGEGSLSQPLRFNGQDFSVLKQECVQKKSLFEDDMFQATVESLGYKELGHKSNKVKNIVWKRPKVGGAGASRGGGTGRVEALGLGMAPGGDDELGDEFRRRMGGRGERWEGILEFATWRQQRYTGHRHADRMKRR</sequence>
<dbReference type="Proteomes" id="UP001044222">
    <property type="component" value="Unassembled WGS sequence"/>
</dbReference>
<dbReference type="PANTHER" id="PTHR10183">
    <property type="entry name" value="CALPAIN"/>
    <property type="match status" value="1"/>
</dbReference>
<dbReference type="GO" id="GO:0005509">
    <property type="term" value="F:calcium ion binding"/>
    <property type="evidence" value="ECO:0007669"/>
    <property type="project" value="UniProtKB-UniRule"/>
</dbReference>
<dbReference type="PRINTS" id="PR00704">
    <property type="entry name" value="CALPAIN"/>
</dbReference>
<organism evidence="4 5">
    <name type="scientific">Anguilla anguilla</name>
    <name type="common">European freshwater eel</name>
    <name type="synonym">Muraena anguilla</name>
    <dbReference type="NCBI Taxonomy" id="7936"/>
    <lineage>
        <taxon>Eukaryota</taxon>
        <taxon>Metazoa</taxon>
        <taxon>Chordata</taxon>
        <taxon>Craniata</taxon>
        <taxon>Vertebrata</taxon>
        <taxon>Euteleostomi</taxon>
        <taxon>Actinopterygii</taxon>
        <taxon>Neopterygii</taxon>
        <taxon>Teleostei</taxon>
        <taxon>Anguilliformes</taxon>
        <taxon>Anguillidae</taxon>
        <taxon>Anguilla</taxon>
    </lineage>
</organism>
<accession>A0A9D3N2V9</accession>
<keyword evidence="5" id="KW-1185">Reference proteome</keyword>
<evidence type="ECO:0000313" key="4">
    <source>
        <dbReference type="EMBL" id="KAG5857903.1"/>
    </source>
</evidence>
<comment type="subunit">
    <text evidence="2">Homodimer.</text>
</comment>
<dbReference type="GO" id="GO:0004198">
    <property type="term" value="F:calcium-dependent cysteine-type endopeptidase activity"/>
    <property type="evidence" value="ECO:0007669"/>
    <property type="project" value="UniProtKB-UniRule"/>
</dbReference>
<keyword evidence="2" id="KW-0378">Hydrolase</keyword>
<keyword evidence="2" id="KW-0645">Protease</keyword>